<keyword evidence="1" id="KW-0812">Transmembrane</keyword>
<reference evidence="2 3" key="1">
    <citation type="journal article" date="2021" name="Sci. Rep.">
        <title>Genome sequencing of the multicellular alga Astrephomene provides insights into convergent evolution of germ-soma differentiation.</title>
        <authorList>
            <person name="Yamashita S."/>
            <person name="Yamamoto K."/>
            <person name="Matsuzaki R."/>
            <person name="Suzuki S."/>
            <person name="Yamaguchi H."/>
            <person name="Hirooka S."/>
            <person name="Minakuchi Y."/>
            <person name="Miyagishima S."/>
            <person name="Kawachi M."/>
            <person name="Toyoda A."/>
            <person name="Nozaki H."/>
        </authorList>
    </citation>
    <scope>NUCLEOTIDE SEQUENCE [LARGE SCALE GENOMIC DNA]</scope>
    <source>
        <strain evidence="2 3">NIES-4017</strain>
    </source>
</reference>
<dbReference type="Proteomes" id="UP001054857">
    <property type="component" value="Unassembled WGS sequence"/>
</dbReference>
<feature type="transmembrane region" description="Helical" evidence="1">
    <location>
        <begin position="282"/>
        <end position="303"/>
    </location>
</feature>
<evidence type="ECO:0000313" key="2">
    <source>
        <dbReference type="EMBL" id="GFR46858.1"/>
    </source>
</evidence>
<accession>A0AAD3DS39</accession>
<dbReference type="InterPro" id="IPR039633">
    <property type="entry name" value="PAP"/>
</dbReference>
<feature type="non-terminal residue" evidence="2">
    <location>
        <position position="320"/>
    </location>
</feature>
<keyword evidence="1" id="KW-1133">Transmembrane helix</keyword>
<keyword evidence="3" id="KW-1185">Reference proteome</keyword>
<evidence type="ECO:0000256" key="1">
    <source>
        <dbReference type="SAM" id="Phobius"/>
    </source>
</evidence>
<organism evidence="2 3">
    <name type="scientific">Astrephomene gubernaculifera</name>
    <dbReference type="NCBI Taxonomy" id="47775"/>
    <lineage>
        <taxon>Eukaryota</taxon>
        <taxon>Viridiplantae</taxon>
        <taxon>Chlorophyta</taxon>
        <taxon>core chlorophytes</taxon>
        <taxon>Chlorophyceae</taxon>
        <taxon>CS clade</taxon>
        <taxon>Chlamydomonadales</taxon>
        <taxon>Astrephomenaceae</taxon>
        <taxon>Astrephomene</taxon>
    </lineage>
</organism>
<keyword evidence="1" id="KW-0472">Membrane</keyword>
<evidence type="ECO:0000313" key="3">
    <source>
        <dbReference type="Proteomes" id="UP001054857"/>
    </source>
</evidence>
<gene>
    <name evidence="2" type="ORF">Agub_g8498</name>
</gene>
<comment type="caution">
    <text evidence="2">The sequence shown here is derived from an EMBL/GenBank/DDBJ whole genome shotgun (WGS) entry which is preliminary data.</text>
</comment>
<sequence length="320" mass="34234">MISIMQPVTASPSVSRRAMPQTWTPMRAHAYSGHRSYRGHLICRTPGGTTADTITISTDAPTAPAPEVPAAAKVSPDEARALVDQVLAAIKDTDSGQSLTAAQRDHVDTLLERLEAVGQQQQPRPLENPLLWGHYNVDYTSPGRAPERGEPAGGRFRSRLGRFLFRTAGLFQSVIQPDIATNKVEFKLFGLLPGYVGLRGRVVPQGEGGDTVAVLFERPVLSLANCLHLRIGRVSSVGLVTTYLDERVRLGRGTRGSLFVFTRGGAAENAGMDTVCLERTSGLASLVLGAFFAALFMGGAALWGSGQPLLRAVAGCMWAL</sequence>
<proteinExistence type="predicted"/>
<name>A0AAD3DS39_9CHLO</name>
<protein>
    <recommendedName>
        <fullName evidence="4">Plastid lipid-associated protein/fibrillin conserved domain-containing protein</fullName>
    </recommendedName>
</protein>
<evidence type="ECO:0008006" key="4">
    <source>
        <dbReference type="Google" id="ProtNLM"/>
    </source>
</evidence>
<dbReference type="EMBL" id="BMAR01000016">
    <property type="protein sequence ID" value="GFR46858.1"/>
    <property type="molecule type" value="Genomic_DNA"/>
</dbReference>
<dbReference type="PANTHER" id="PTHR31906">
    <property type="entry name" value="PLASTID-LIPID-ASSOCIATED PROTEIN 4, CHLOROPLASTIC-RELATED"/>
    <property type="match status" value="1"/>
</dbReference>
<dbReference type="AlphaFoldDB" id="A0AAD3DS39"/>